<evidence type="ECO:0000256" key="4">
    <source>
        <dbReference type="ARBA" id="ARBA00023163"/>
    </source>
</evidence>
<feature type="DNA-binding region" description="OmpR/PhoB-type" evidence="5">
    <location>
        <begin position="1"/>
        <end position="93"/>
    </location>
</feature>
<dbReference type="Proteomes" id="UP000321261">
    <property type="component" value="Unassembled WGS sequence"/>
</dbReference>
<dbReference type="InterPro" id="IPR001867">
    <property type="entry name" value="OmpR/PhoB-type_DNA-bd"/>
</dbReference>
<keyword evidence="8" id="KW-1185">Reference proteome</keyword>
<dbReference type="SUPFAM" id="SSF46894">
    <property type="entry name" value="C-terminal effector domain of the bipartite response regulators"/>
    <property type="match status" value="1"/>
</dbReference>
<dbReference type="InterPro" id="IPR051677">
    <property type="entry name" value="AfsR-DnrI-RedD_regulator"/>
</dbReference>
<dbReference type="PROSITE" id="PS51755">
    <property type="entry name" value="OMPR_PHOB"/>
    <property type="match status" value="1"/>
</dbReference>
<dbReference type="Pfam" id="PF03704">
    <property type="entry name" value="BTAD"/>
    <property type="match status" value="1"/>
</dbReference>
<dbReference type="GO" id="GO:0003677">
    <property type="term" value="F:DNA binding"/>
    <property type="evidence" value="ECO:0007669"/>
    <property type="project" value="UniProtKB-UniRule"/>
</dbReference>
<dbReference type="Gene3D" id="1.10.10.10">
    <property type="entry name" value="Winged helix-like DNA-binding domain superfamily/Winged helix DNA-binding domain"/>
    <property type="match status" value="1"/>
</dbReference>
<dbReference type="InterPro" id="IPR005158">
    <property type="entry name" value="BTAD"/>
</dbReference>
<dbReference type="InterPro" id="IPR016032">
    <property type="entry name" value="Sig_transdc_resp-reg_C-effctor"/>
</dbReference>
<dbReference type="PANTHER" id="PTHR35807">
    <property type="entry name" value="TRANSCRIPTIONAL REGULATOR REDD-RELATED"/>
    <property type="match status" value="1"/>
</dbReference>
<dbReference type="AlphaFoldDB" id="A0A561SNB9"/>
<comment type="similarity">
    <text evidence="1">Belongs to the AfsR/DnrI/RedD regulatory family.</text>
</comment>
<keyword evidence="4" id="KW-0804">Transcription</keyword>
<dbReference type="Gene3D" id="1.25.40.10">
    <property type="entry name" value="Tetratricopeptide repeat domain"/>
    <property type="match status" value="2"/>
</dbReference>
<dbReference type="Pfam" id="PF00486">
    <property type="entry name" value="Trans_reg_C"/>
    <property type="match status" value="1"/>
</dbReference>
<accession>A0A561SNB9</accession>
<dbReference type="PANTHER" id="PTHR35807:SF1">
    <property type="entry name" value="TRANSCRIPTIONAL REGULATOR REDD"/>
    <property type="match status" value="1"/>
</dbReference>
<feature type="domain" description="OmpR/PhoB-type" evidence="6">
    <location>
        <begin position="1"/>
        <end position="93"/>
    </location>
</feature>
<proteinExistence type="inferred from homology"/>
<dbReference type="Pfam" id="PF13424">
    <property type="entry name" value="TPR_12"/>
    <property type="match status" value="1"/>
</dbReference>
<organism evidence="7 8">
    <name type="scientific">Pseudonocardia hierapolitana</name>
    <dbReference type="NCBI Taxonomy" id="1128676"/>
    <lineage>
        <taxon>Bacteria</taxon>
        <taxon>Bacillati</taxon>
        <taxon>Actinomycetota</taxon>
        <taxon>Actinomycetes</taxon>
        <taxon>Pseudonocardiales</taxon>
        <taxon>Pseudonocardiaceae</taxon>
        <taxon>Pseudonocardia</taxon>
    </lineage>
</organism>
<dbReference type="GO" id="GO:0006355">
    <property type="term" value="P:regulation of DNA-templated transcription"/>
    <property type="evidence" value="ECO:0007669"/>
    <property type="project" value="InterPro"/>
</dbReference>
<dbReference type="InterPro" id="IPR036388">
    <property type="entry name" value="WH-like_DNA-bd_sf"/>
</dbReference>
<dbReference type="PRINTS" id="PR00364">
    <property type="entry name" value="DISEASERSIST"/>
</dbReference>
<reference evidence="7 8" key="1">
    <citation type="submission" date="2019-06" db="EMBL/GenBank/DDBJ databases">
        <title>Sequencing the genomes of 1000 actinobacteria strains.</title>
        <authorList>
            <person name="Klenk H.-P."/>
        </authorList>
    </citation>
    <scope>NUCLEOTIDE SEQUENCE [LARGE SCALE GENOMIC DNA]</scope>
    <source>
        <strain evidence="7 8">DSM 45671</strain>
    </source>
</reference>
<dbReference type="InterPro" id="IPR027417">
    <property type="entry name" value="P-loop_NTPase"/>
</dbReference>
<evidence type="ECO:0000256" key="3">
    <source>
        <dbReference type="ARBA" id="ARBA00023125"/>
    </source>
</evidence>
<dbReference type="Gene3D" id="3.40.50.300">
    <property type="entry name" value="P-loop containing nucleotide triphosphate hydrolases"/>
    <property type="match status" value="1"/>
</dbReference>
<keyword evidence="2" id="KW-0805">Transcription regulation</keyword>
<dbReference type="SMART" id="SM00028">
    <property type="entry name" value="TPR"/>
    <property type="match status" value="5"/>
</dbReference>
<protein>
    <submittedName>
        <fullName evidence="7">DNA-binding SARP family transcriptional activator</fullName>
    </submittedName>
</protein>
<gene>
    <name evidence="7" type="ORF">FHX44_112238</name>
</gene>
<dbReference type="GO" id="GO:0043531">
    <property type="term" value="F:ADP binding"/>
    <property type="evidence" value="ECO:0007669"/>
    <property type="project" value="InterPro"/>
</dbReference>
<dbReference type="CDD" id="cd15831">
    <property type="entry name" value="BTAD"/>
    <property type="match status" value="1"/>
</dbReference>
<dbReference type="InterPro" id="IPR019734">
    <property type="entry name" value="TPR_rpt"/>
</dbReference>
<dbReference type="SUPFAM" id="SSF52540">
    <property type="entry name" value="P-loop containing nucleoside triphosphate hydrolases"/>
    <property type="match status" value="1"/>
</dbReference>
<keyword evidence="3 5" id="KW-0238">DNA-binding</keyword>
<dbReference type="SMART" id="SM00862">
    <property type="entry name" value="Trans_reg_C"/>
    <property type="match status" value="1"/>
</dbReference>
<dbReference type="SMART" id="SM01043">
    <property type="entry name" value="BTAD"/>
    <property type="match status" value="1"/>
</dbReference>
<dbReference type="OrthoDB" id="4329304at2"/>
<evidence type="ECO:0000256" key="1">
    <source>
        <dbReference type="ARBA" id="ARBA00005820"/>
    </source>
</evidence>
<dbReference type="InterPro" id="IPR011990">
    <property type="entry name" value="TPR-like_helical_dom_sf"/>
</dbReference>
<evidence type="ECO:0000313" key="7">
    <source>
        <dbReference type="EMBL" id="TWF76348.1"/>
    </source>
</evidence>
<dbReference type="Pfam" id="PF00931">
    <property type="entry name" value="NB-ARC"/>
    <property type="match status" value="1"/>
</dbReference>
<sequence length="938" mass="100015">MLTVELLGPLRVSMAGRPVELPAGRLRALLAVLAMSAGHAVATDRLATAVWGADAGGDPRANVRTNVKRLRRALGTAGEQLIAVRPGGYLLATAPDHVDALRFGRLLDEAAAELDPATERSRLAAALALWRGTPFDGIRSDWLEQAKAPALQERYLTAVERRIDLDLASGSHPDPAELAELAERHPLRESLWARLLRALESAGRPAEALERYETIRRRLADELGTDPSQEIRQVHADLLDGGAAPRGHAVPRQLPAAVDGFAGRADELAALDALLGGHDEAGRWSPLIAVISGTAGVGKTTLAVHWAHRVAARFPDGQLHVDLRGYDPSGEPAQPTAAVRDLLDALQVPPHRIPGSRAAQVGMYRSLLAGRRMLVLLDNARDAEQAAPLLPGAPGCLVVVTSRDHLAGLVATYGARPVTLDLLPPDEAGQLLARRLGRARIAAEPTAVAEIIRRCAGLPLALAVVAARAAIRRAHPLGTLAGELGDALGALAGAVDVRAIFSWSYEALGDETAARLFRLVAGLHPGPAATAAAAASMAGIPVSRVRAPLVELTRANLLAEPATGRFTCHDLLRAYAAELCAAHDADREAALHRLVDHYARTASAAVLHLLFPGHPGTGTPAPPLPGVSVAGFAGPDEAMAWFTAERPALLAGLQLAGELGLDRQLCHLARALFVFLHRRGRWHERAETQRAAVAAAHRLGDPAEETFAHRNLAGALADLGRFDEAHRNLDIALERSRDDPAGQAWTHYHRDLVYVIQGREAEALSAARSAHALFEEVGDEVGRAIALTDLGWYHGRLGDHDLGLDLCEQALILHQKLGNRPHEGHAWWCLAEIHFRRGDPAAALPCHRQALDLFREVGDLYAEASTLAHLGACHHVAGDRAAADEHWRQALVLLGDLDPSTIDQIDAQLRTLVDKPTADAFLRRSVGAGARCTDSGGC</sequence>
<evidence type="ECO:0000256" key="2">
    <source>
        <dbReference type="ARBA" id="ARBA00023015"/>
    </source>
</evidence>
<dbReference type="GO" id="GO:0000160">
    <property type="term" value="P:phosphorelay signal transduction system"/>
    <property type="evidence" value="ECO:0007669"/>
    <property type="project" value="InterPro"/>
</dbReference>
<evidence type="ECO:0000259" key="6">
    <source>
        <dbReference type="PROSITE" id="PS51755"/>
    </source>
</evidence>
<comment type="caution">
    <text evidence="7">The sequence shown here is derived from an EMBL/GenBank/DDBJ whole genome shotgun (WGS) entry which is preliminary data.</text>
</comment>
<dbReference type="CDD" id="cd00383">
    <property type="entry name" value="trans_reg_C"/>
    <property type="match status" value="1"/>
</dbReference>
<evidence type="ECO:0000313" key="8">
    <source>
        <dbReference type="Proteomes" id="UP000321261"/>
    </source>
</evidence>
<dbReference type="InterPro" id="IPR002182">
    <property type="entry name" value="NB-ARC"/>
</dbReference>
<evidence type="ECO:0000256" key="5">
    <source>
        <dbReference type="PROSITE-ProRule" id="PRU01091"/>
    </source>
</evidence>
<dbReference type="RefSeq" id="WP_147255500.1">
    <property type="nucleotide sequence ID" value="NZ_VIWU01000001.1"/>
</dbReference>
<dbReference type="EMBL" id="VIWU01000001">
    <property type="protein sequence ID" value="TWF76348.1"/>
    <property type="molecule type" value="Genomic_DNA"/>
</dbReference>
<dbReference type="SUPFAM" id="SSF48452">
    <property type="entry name" value="TPR-like"/>
    <property type="match status" value="2"/>
</dbReference>
<name>A0A561SNB9_9PSEU</name>